<evidence type="ECO:0000256" key="6">
    <source>
        <dbReference type="ARBA" id="ARBA00036164"/>
    </source>
</evidence>
<evidence type="ECO:0000256" key="7">
    <source>
        <dbReference type="ARBA" id="ARBA00036525"/>
    </source>
</evidence>
<keyword evidence="2 8" id="KW-0808">Transferase</keyword>
<dbReference type="Proteomes" id="UP000504634">
    <property type="component" value="Unplaced"/>
</dbReference>
<dbReference type="RefSeq" id="XP_030384266.1">
    <property type="nucleotide sequence ID" value="XM_030528406.1"/>
</dbReference>
<dbReference type="EC" id="2.7.-.-" evidence="8"/>
<comment type="catalytic activity">
    <reaction evidence="7">
        <text>1D-myo-inositol 1,3,4,6-tetrakisphosphate + ATP = 1D-myo-inositol 1,3,4,5,6-pentakisphosphate + ADP + H(+)</text>
        <dbReference type="Rhea" id="RHEA:12717"/>
        <dbReference type="ChEBI" id="CHEBI:15378"/>
        <dbReference type="ChEBI" id="CHEBI:30616"/>
        <dbReference type="ChEBI" id="CHEBI:57660"/>
        <dbReference type="ChEBI" id="CHEBI:57733"/>
        <dbReference type="ChEBI" id="CHEBI:456216"/>
        <dbReference type="EC" id="2.7.1.140"/>
    </reaction>
</comment>
<dbReference type="Pfam" id="PF03770">
    <property type="entry name" value="IPK"/>
    <property type="match status" value="1"/>
</dbReference>
<comment type="similarity">
    <text evidence="1 8">Belongs to the inositol phosphokinase (IPK) family.</text>
</comment>
<comment type="catalytic activity">
    <reaction evidence="6">
        <text>1D-myo-inositol 1,4,5-trisphosphate + 2 ATP = 1D-myo-inositol 1,3,4,5,6-pentakisphosphate + 2 ADP + 2 H(+)</text>
        <dbReference type="Rhea" id="RHEA:32359"/>
        <dbReference type="ChEBI" id="CHEBI:15378"/>
        <dbReference type="ChEBI" id="CHEBI:30616"/>
        <dbReference type="ChEBI" id="CHEBI:57733"/>
        <dbReference type="ChEBI" id="CHEBI:203600"/>
        <dbReference type="ChEBI" id="CHEBI:456216"/>
        <dbReference type="EC" id="2.7.1.151"/>
    </reaction>
</comment>
<dbReference type="GO" id="GO:0005524">
    <property type="term" value="F:ATP binding"/>
    <property type="evidence" value="ECO:0007669"/>
    <property type="project" value="UniProtKB-KW"/>
</dbReference>
<organism evidence="9 10">
    <name type="scientific">Drosophila lebanonensis</name>
    <name type="common">Fruit fly</name>
    <name type="synonym">Scaptodrosophila lebanonensis</name>
    <dbReference type="NCBI Taxonomy" id="7225"/>
    <lineage>
        <taxon>Eukaryota</taxon>
        <taxon>Metazoa</taxon>
        <taxon>Ecdysozoa</taxon>
        <taxon>Arthropoda</taxon>
        <taxon>Hexapoda</taxon>
        <taxon>Insecta</taxon>
        <taxon>Pterygota</taxon>
        <taxon>Neoptera</taxon>
        <taxon>Endopterygota</taxon>
        <taxon>Diptera</taxon>
        <taxon>Brachycera</taxon>
        <taxon>Muscomorpha</taxon>
        <taxon>Ephydroidea</taxon>
        <taxon>Drosophilidae</taxon>
        <taxon>Scaptodrosophila</taxon>
    </lineage>
</organism>
<name>A0A6J2U6V3_DROLE</name>
<protein>
    <recommendedName>
        <fullName evidence="8">Kinase</fullName>
        <ecNumber evidence="8">2.7.-.-</ecNumber>
    </recommendedName>
</protein>
<gene>
    <name evidence="10" type="primary">LOC115631604</name>
</gene>
<evidence type="ECO:0000256" key="5">
    <source>
        <dbReference type="ARBA" id="ARBA00022840"/>
    </source>
</evidence>
<dbReference type="PANTHER" id="PTHR12400:SF51">
    <property type="entry name" value="INOSITOL POLYPHOSPHATE MULTIKINASE"/>
    <property type="match status" value="1"/>
</dbReference>
<evidence type="ECO:0000256" key="2">
    <source>
        <dbReference type="ARBA" id="ARBA00022679"/>
    </source>
</evidence>
<keyword evidence="4 8" id="KW-0418">Kinase</keyword>
<accession>A0A6J2U6V3</accession>
<dbReference type="SUPFAM" id="SSF56104">
    <property type="entry name" value="SAICAR synthase-like"/>
    <property type="match status" value="1"/>
</dbReference>
<sequence>MAKNEQVIELPTGFRQLHTQVAGHTFEATNLAAIGLLQDAKAGCVLKPLGKPECGVRELHFYESVAAAAASATADNDRKGGGGDDRDKWLIELSQYVPRYHKKVELVVNQRKHTFVKLDDLTHGMLLPCIMDIKIGKRTWDPMSSPHKRALEEQKYVECKQNLGLCLPGFQVYLPSSETTESPKKHPELKRYGKDYGKSLNVAGFKQTMALFFNASTSNSKTIDNGVDIVLHEVLRQLENIHGWFRRQTLLHFYASSLLISYDFAQLQHAGSKSLHNGYFRKEERTDISSDMEPSEWIRVRMIDFAHVYPASPVELDHNYLFGLENLINVIQSILNR</sequence>
<keyword evidence="5" id="KW-0067">ATP-binding</keyword>
<dbReference type="GO" id="GO:0032958">
    <property type="term" value="P:inositol phosphate biosynthetic process"/>
    <property type="evidence" value="ECO:0007669"/>
    <property type="project" value="InterPro"/>
</dbReference>
<dbReference type="GO" id="GO:0005737">
    <property type="term" value="C:cytoplasm"/>
    <property type="evidence" value="ECO:0007669"/>
    <property type="project" value="TreeGrafter"/>
</dbReference>
<dbReference type="Gene3D" id="3.30.470.160">
    <property type="entry name" value="Inositol polyphosphate kinase"/>
    <property type="match status" value="1"/>
</dbReference>
<evidence type="ECO:0000256" key="8">
    <source>
        <dbReference type="RuleBase" id="RU363090"/>
    </source>
</evidence>
<evidence type="ECO:0000256" key="3">
    <source>
        <dbReference type="ARBA" id="ARBA00022741"/>
    </source>
</evidence>
<dbReference type="GO" id="GO:0051765">
    <property type="term" value="F:inositol tetrakisphosphate kinase activity"/>
    <property type="evidence" value="ECO:0007669"/>
    <property type="project" value="TreeGrafter"/>
</dbReference>
<dbReference type="InterPro" id="IPR038286">
    <property type="entry name" value="IPK_sf"/>
</dbReference>
<proteinExistence type="inferred from homology"/>
<evidence type="ECO:0000256" key="1">
    <source>
        <dbReference type="ARBA" id="ARBA00007374"/>
    </source>
</evidence>
<dbReference type="GO" id="GO:0005634">
    <property type="term" value="C:nucleus"/>
    <property type="evidence" value="ECO:0007669"/>
    <property type="project" value="TreeGrafter"/>
</dbReference>
<dbReference type="AlphaFoldDB" id="A0A6J2U6V3"/>
<keyword evidence="3" id="KW-0547">Nucleotide-binding</keyword>
<keyword evidence="9" id="KW-1185">Reference proteome</keyword>
<dbReference type="PANTHER" id="PTHR12400">
    <property type="entry name" value="INOSITOL POLYPHOSPHATE KINASE"/>
    <property type="match status" value="1"/>
</dbReference>
<dbReference type="GO" id="GO:0008440">
    <property type="term" value="F:inositol-1,4,5-trisphosphate 3-kinase activity"/>
    <property type="evidence" value="ECO:0007669"/>
    <property type="project" value="TreeGrafter"/>
</dbReference>
<dbReference type="CTD" id="33236"/>
<reference evidence="10" key="1">
    <citation type="submission" date="2025-08" db="UniProtKB">
        <authorList>
            <consortium name="RefSeq"/>
        </authorList>
    </citation>
    <scope>IDENTIFICATION</scope>
    <source>
        <strain evidence="10">11010-0011.00</strain>
        <tissue evidence="10">Whole body</tissue>
    </source>
</reference>
<evidence type="ECO:0000256" key="4">
    <source>
        <dbReference type="ARBA" id="ARBA00022777"/>
    </source>
</evidence>
<dbReference type="OrthoDB" id="5958943at2759"/>
<evidence type="ECO:0000313" key="10">
    <source>
        <dbReference type="RefSeq" id="XP_030384266.1"/>
    </source>
</evidence>
<dbReference type="GeneID" id="115631604"/>
<dbReference type="InterPro" id="IPR005522">
    <property type="entry name" value="IPK"/>
</dbReference>
<evidence type="ECO:0000313" key="9">
    <source>
        <dbReference type="Proteomes" id="UP000504634"/>
    </source>
</evidence>